<evidence type="ECO:0000313" key="2">
    <source>
        <dbReference type="WBParaSite" id="nRc.2.0.1.t45293-RA"/>
    </source>
</evidence>
<evidence type="ECO:0000313" key="1">
    <source>
        <dbReference type="Proteomes" id="UP000887565"/>
    </source>
</evidence>
<dbReference type="WBParaSite" id="nRc.2.0.1.t45293-RA">
    <property type="protein sequence ID" value="nRc.2.0.1.t45293-RA"/>
    <property type="gene ID" value="nRc.2.0.1.g45293"/>
</dbReference>
<proteinExistence type="predicted"/>
<sequence>MEGTELNHCGLDEPNKPEVELCQWHRHEPRSAEKCKEIGSQMTTTHLPTATLDLRKKISLKKHCRNPTDEIW</sequence>
<protein>
    <submittedName>
        <fullName evidence="2">Uncharacterized protein</fullName>
    </submittedName>
</protein>
<keyword evidence="1" id="KW-1185">Reference proteome</keyword>
<name>A0A915L2I9_ROMCU</name>
<dbReference type="AlphaFoldDB" id="A0A915L2I9"/>
<dbReference type="Proteomes" id="UP000887565">
    <property type="component" value="Unplaced"/>
</dbReference>
<reference evidence="2" key="1">
    <citation type="submission" date="2022-11" db="UniProtKB">
        <authorList>
            <consortium name="WormBaseParasite"/>
        </authorList>
    </citation>
    <scope>IDENTIFICATION</scope>
</reference>
<accession>A0A915L2I9</accession>
<organism evidence="1 2">
    <name type="scientific">Romanomermis culicivorax</name>
    <name type="common">Nematode worm</name>
    <dbReference type="NCBI Taxonomy" id="13658"/>
    <lineage>
        <taxon>Eukaryota</taxon>
        <taxon>Metazoa</taxon>
        <taxon>Ecdysozoa</taxon>
        <taxon>Nematoda</taxon>
        <taxon>Enoplea</taxon>
        <taxon>Dorylaimia</taxon>
        <taxon>Mermithida</taxon>
        <taxon>Mermithoidea</taxon>
        <taxon>Mermithidae</taxon>
        <taxon>Romanomermis</taxon>
    </lineage>
</organism>